<dbReference type="Proteomes" id="UP000562352">
    <property type="component" value="Unassembled WGS sequence"/>
</dbReference>
<dbReference type="Gene3D" id="2.30.110.10">
    <property type="entry name" value="Electron Transport, Fmn-binding Protein, Chain A"/>
    <property type="match status" value="1"/>
</dbReference>
<dbReference type="SUPFAM" id="SSF50475">
    <property type="entry name" value="FMN-binding split barrel"/>
    <property type="match status" value="1"/>
</dbReference>
<proteinExistence type="predicted"/>
<dbReference type="GO" id="GO:0010181">
    <property type="term" value="F:FMN binding"/>
    <property type="evidence" value="ECO:0007669"/>
    <property type="project" value="InterPro"/>
</dbReference>
<evidence type="ECO:0000259" key="1">
    <source>
        <dbReference type="Pfam" id="PF01613"/>
    </source>
</evidence>
<feature type="domain" description="Flavin reductase like" evidence="1">
    <location>
        <begin position="1"/>
        <end position="50"/>
    </location>
</feature>
<sequence length="62" mass="6473">MLAGTLACFACRTVTVHEGGDHVIVVGEVEHFHRSQGEPLVFHAGGYRAVSAAGRAAERIGA</sequence>
<comment type="caution">
    <text evidence="2">The sequence shown here is derived from an EMBL/GenBank/DDBJ whole genome shotgun (WGS) entry which is preliminary data.</text>
</comment>
<protein>
    <submittedName>
        <fullName evidence="2">Flavin reductase (DIM6/NTAB) family NADH-FMN oxidoreductase RutF</fullName>
    </submittedName>
</protein>
<dbReference type="EMBL" id="JACHJJ010000025">
    <property type="protein sequence ID" value="MBB5966722.1"/>
    <property type="molecule type" value="Genomic_DNA"/>
</dbReference>
<evidence type="ECO:0000313" key="3">
    <source>
        <dbReference type="Proteomes" id="UP000562352"/>
    </source>
</evidence>
<gene>
    <name evidence="2" type="ORF">FHS22_006014</name>
</gene>
<organism evidence="2 3">
    <name type="scientific">Planomonospora venezuelensis</name>
    <dbReference type="NCBI Taxonomy" id="1999"/>
    <lineage>
        <taxon>Bacteria</taxon>
        <taxon>Bacillati</taxon>
        <taxon>Actinomycetota</taxon>
        <taxon>Actinomycetes</taxon>
        <taxon>Streptosporangiales</taxon>
        <taxon>Streptosporangiaceae</taxon>
        <taxon>Planomonospora</taxon>
    </lineage>
</organism>
<reference evidence="2 3" key="1">
    <citation type="submission" date="2020-08" db="EMBL/GenBank/DDBJ databases">
        <title>Genomic Encyclopedia of Type Strains, Phase III (KMG-III): the genomes of soil and plant-associated and newly described type strains.</title>
        <authorList>
            <person name="Whitman W."/>
        </authorList>
    </citation>
    <scope>NUCLEOTIDE SEQUENCE [LARGE SCALE GENOMIC DNA]</scope>
    <source>
        <strain evidence="2 3">CECT 3303</strain>
    </source>
</reference>
<dbReference type="InterPro" id="IPR012349">
    <property type="entry name" value="Split_barrel_FMN-bd"/>
</dbReference>
<dbReference type="AlphaFoldDB" id="A0A841D7X0"/>
<dbReference type="InterPro" id="IPR002563">
    <property type="entry name" value="Flavin_Rdtase-like_dom"/>
</dbReference>
<name>A0A841D7X0_PLAVE</name>
<keyword evidence="3" id="KW-1185">Reference proteome</keyword>
<dbReference type="GO" id="GO:0016646">
    <property type="term" value="F:oxidoreductase activity, acting on the CH-NH group of donors, NAD or NADP as acceptor"/>
    <property type="evidence" value="ECO:0007669"/>
    <property type="project" value="UniProtKB-ARBA"/>
</dbReference>
<evidence type="ECO:0000313" key="2">
    <source>
        <dbReference type="EMBL" id="MBB5966722.1"/>
    </source>
</evidence>
<accession>A0A841D7X0</accession>
<dbReference type="Pfam" id="PF01613">
    <property type="entry name" value="Flavin_Reduct"/>
    <property type="match status" value="1"/>
</dbReference>